<sequence>MKAISPTLHGVLDYGTCAFLALAPSLLNLQGTYATVCYVLAAGYLVISLLTNMPLGAPYSVPYPRQAGVGERLDVHRLSLAVWFYQ</sequence>
<reference evidence="2 3" key="1">
    <citation type="submission" date="2021-03" db="EMBL/GenBank/DDBJ databases">
        <authorList>
            <person name="Kim M.K."/>
        </authorList>
    </citation>
    <scope>NUCLEOTIDE SEQUENCE [LARGE SCALE GENOMIC DNA]</scope>
    <source>
        <strain evidence="2 3">BT442</strain>
    </source>
</reference>
<comment type="caution">
    <text evidence="2">The sequence shown here is derived from an EMBL/GenBank/DDBJ whole genome shotgun (WGS) entry which is preliminary data.</text>
</comment>
<proteinExistence type="predicted"/>
<keyword evidence="3" id="KW-1185">Reference proteome</keyword>
<evidence type="ECO:0000313" key="2">
    <source>
        <dbReference type="EMBL" id="MBO2012905.1"/>
    </source>
</evidence>
<protein>
    <submittedName>
        <fullName evidence="2">Uncharacterized protein</fullName>
    </submittedName>
</protein>
<dbReference type="Proteomes" id="UP000664369">
    <property type="component" value="Unassembled WGS sequence"/>
</dbReference>
<keyword evidence="1" id="KW-0812">Transmembrane</keyword>
<dbReference type="RefSeq" id="WP_208178644.1">
    <property type="nucleotide sequence ID" value="NZ_JAGETZ010000022.1"/>
</dbReference>
<gene>
    <name evidence="2" type="ORF">J4E00_27835</name>
</gene>
<evidence type="ECO:0000256" key="1">
    <source>
        <dbReference type="SAM" id="Phobius"/>
    </source>
</evidence>
<evidence type="ECO:0000313" key="3">
    <source>
        <dbReference type="Proteomes" id="UP000664369"/>
    </source>
</evidence>
<keyword evidence="1" id="KW-0472">Membrane</keyword>
<organism evidence="2 3">
    <name type="scientific">Hymenobacter negativus</name>
    <dbReference type="NCBI Taxonomy" id="2795026"/>
    <lineage>
        <taxon>Bacteria</taxon>
        <taxon>Pseudomonadati</taxon>
        <taxon>Bacteroidota</taxon>
        <taxon>Cytophagia</taxon>
        <taxon>Cytophagales</taxon>
        <taxon>Hymenobacteraceae</taxon>
        <taxon>Hymenobacter</taxon>
    </lineage>
</organism>
<name>A0ABS3QNP7_9BACT</name>
<dbReference type="EMBL" id="JAGETZ010000022">
    <property type="protein sequence ID" value="MBO2012905.1"/>
    <property type="molecule type" value="Genomic_DNA"/>
</dbReference>
<accession>A0ABS3QNP7</accession>
<feature type="transmembrane region" description="Helical" evidence="1">
    <location>
        <begin position="33"/>
        <end position="55"/>
    </location>
</feature>
<keyword evidence="1" id="KW-1133">Transmembrane helix</keyword>
<feature type="transmembrane region" description="Helical" evidence="1">
    <location>
        <begin position="7"/>
        <end position="27"/>
    </location>
</feature>